<dbReference type="SUPFAM" id="SSF54373">
    <property type="entry name" value="FAD-linked reductases, C-terminal domain"/>
    <property type="match status" value="1"/>
</dbReference>
<reference evidence="7 8" key="1">
    <citation type="submission" date="2015-04" db="EMBL/GenBank/DDBJ databases">
        <title>Lasius niger genome sequencing.</title>
        <authorList>
            <person name="Konorov E.A."/>
            <person name="Nikitin M.A."/>
            <person name="Kirill M.V."/>
            <person name="Chang P."/>
        </authorList>
    </citation>
    <scope>NUCLEOTIDE SEQUENCE [LARGE SCALE GENOMIC DNA]</scope>
    <source>
        <tissue evidence="7">Whole</tissue>
    </source>
</reference>
<dbReference type="Gene3D" id="3.30.9.10">
    <property type="entry name" value="D-Amino Acid Oxidase, subunit A, domain 2"/>
    <property type="match status" value="1"/>
</dbReference>
<keyword evidence="4" id="KW-0274">FAD</keyword>
<dbReference type="OrthoDB" id="2015447at2759"/>
<dbReference type="AlphaFoldDB" id="A0A0J7KVA0"/>
<dbReference type="GO" id="GO:0019478">
    <property type="term" value="P:D-amino acid catabolic process"/>
    <property type="evidence" value="ECO:0007669"/>
    <property type="project" value="TreeGrafter"/>
</dbReference>
<keyword evidence="5" id="KW-0560">Oxidoreductase</keyword>
<dbReference type="PANTHER" id="PTHR11530">
    <property type="entry name" value="D-AMINO ACID OXIDASE"/>
    <property type="match status" value="1"/>
</dbReference>
<accession>A0A0J7KVA0</accession>
<dbReference type="PaxDb" id="67767-A0A0J7KVA0"/>
<dbReference type="GO" id="GO:0005737">
    <property type="term" value="C:cytoplasm"/>
    <property type="evidence" value="ECO:0007669"/>
    <property type="project" value="TreeGrafter"/>
</dbReference>
<dbReference type="STRING" id="67767.A0A0J7KVA0"/>
<dbReference type="GO" id="GO:0003884">
    <property type="term" value="F:D-amino-acid oxidase activity"/>
    <property type="evidence" value="ECO:0007669"/>
    <property type="project" value="InterPro"/>
</dbReference>
<protein>
    <submittedName>
        <fullName evidence="7">D-aspartate oxidase-like protein</fullName>
    </submittedName>
</protein>
<evidence type="ECO:0000256" key="1">
    <source>
        <dbReference type="ARBA" id="ARBA00001974"/>
    </source>
</evidence>
<name>A0A0J7KVA0_LASNI</name>
<sequence length="342" mass="37615">MKVAIVGGGVVGLTTAVIAQNGSLRNADITVLASDYDDIVSHVAAGIFRVGASFGSFSEEKVTKKWIKDSYEFYDDIRKSDCASYAGVTDISGYIFANSSPHTVKNRWLESVVPIYRRATEEEFQLVNGNWKYGSFFSTLLTQSNLYLPWIKHKLLIDGVTFKQRKLNSLEELTDEFDIVINCTGLGARKLCNDRRLVSIRGQVLKVHYHLSLLISTLLIDTISTFSLLFICAVTLGGSRSFDSENTKLCPYESAAIRKRCETLIPSLKDAELLRQAVGLRPHREGGVRVGEGNILNSDCSNKTIVVHNYGHGGYGVCMAPGTAIATVNTAVEFHKATCSKI</sequence>
<evidence type="ECO:0000313" key="8">
    <source>
        <dbReference type="Proteomes" id="UP000036403"/>
    </source>
</evidence>
<proteinExistence type="inferred from homology"/>
<evidence type="ECO:0000256" key="5">
    <source>
        <dbReference type="ARBA" id="ARBA00023002"/>
    </source>
</evidence>
<organism evidence="7 8">
    <name type="scientific">Lasius niger</name>
    <name type="common">Black garden ant</name>
    <dbReference type="NCBI Taxonomy" id="67767"/>
    <lineage>
        <taxon>Eukaryota</taxon>
        <taxon>Metazoa</taxon>
        <taxon>Ecdysozoa</taxon>
        <taxon>Arthropoda</taxon>
        <taxon>Hexapoda</taxon>
        <taxon>Insecta</taxon>
        <taxon>Pterygota</taxon>
        <taxon>Neoptera</taxon>
        <taxon>Endopterygota</taxon>
        <taxon>Hymenoptera</taxon>
        <taxon>Apocrita</taxon>
        <taxon>Aculeata</taxon>
        <taxon>Formicoidea</taxon>
        <taxon>Formicidae</taxon>
        <taxon>Formicinae</taxon>
        <taxon>Lasius</taxon>
        <taxon>Lasius</taxon>
    </lineage>
</organism>
<dbReference type="Gene3D" id="3.40.50.720">
    <property type="entry name" value="NAD(P)-binding Rossmann-like Domain"/>
    <property type="match status" value="1"/>
</dbReference>
<evidence type="ECO:0000256" key="4">
    <source>
        <dbReference type="ARBA" id="ARBA00022827"/>
    </source>
</evidence>
<evidence type="ECO:0000313" key="7">
    <source>
        <dbReference type="EMBL" id="KMQ94179.1"/>
    </source>
</evidence>
<dbReference type="SUPFAM" id="SSF51971">
    <property type="entry name" value="Nucleotide-binding domain"/>
    <property type="match status" value="1"/>
</dbReference>
<comment type="similarity">
    <text evidence="2">Belongs to the DAMOX/DASOX family.</text>
</comment>
<gene>
    <name evidence="7" type="ORF">RF55_5681</name>
</gene>
<keyword evidence="8" id="KW-1185">Reference proteome</keyword>
<evidence type="ECO:0000259" key="6">
    <source>
        <dbReference type="Pfam" id="PF01266"/>
    </source>
</evidence>
<evidence type="ECO:0000256" key="3">
    <source>
        <dbReference type="ARBA" id="ARBA00022630"/>
    </source>
</evidence>
<dbReference type="GO" id="GO:0071949">
    <property type="term" value="F:FAD binding"/>
    <property type="evidence" value="ECO:0007669"/>
    <property type="project" value="InterPro"/>
</dbReference>
<dbReference type="Proteomes" id="UP000036403">
    <property type="component" value="Unassembled WGS sequence"/>
</dbReference>
<dbReference type="InterPro" id="IPR023209">
    <property type="entry name" value="DAO"/>
</dbReference>
<dbReference type="PANTHER" id="PTHR11530:SF17">
    <property type="entry name" value="RE49860P"/>
    <property type="match status" value="1"/>
</dbReference>
<dbReference type="InterPro" id="IPR006076">
    <property type="entry name" value="FAD-dep_OxRdtase"/>
</dbReference>
<dbReference type="PROSITE" id="PS00677">
    <property type="entry name" value="DAO"/>
    <property type="match status" value="1"/>
</dbReference>
<comment type="cofactor">
    <cofactor evidence="1">
        <name>FAD</name>
        <dbReference type="ChEBI" id="CHEBI:57692"/>
    </cofactor>
</comment>
<dbReference type="InterPro" id="IPR006181">
    <property type="entry name" value="D-amino_acid_oxidase_CS"/>
</dbReference>
<feature type="domain" description="FAD dependent oxidoreductase" evidence="6">
    <location>
        <begin position="2"/>
        <end position="327"/>
    </location>
</feature>
<evidence type="ECO:0000256" key="2">
    <source>
        <dbReference type="ARBA" id="ARBA00006730"/>
    </source>
</evidence>
<keyword evidence="3" id="KW-0285">Flavoprotein</keyword>
<dbReference type="EMBL" id="LBMM01002921">
    <property type="protein sequence ID" value="KMQ94179.1"/>
    <property type="molecule type" value="Genomic_DNA"/>
</dbReference>
<comment type="caution">
    <text evidence="7">The sequence shown here is derived from an EMBL/GenBank/DDBJ whole genome shotgun (WGS) entry which is preliminary data.</text>
</comment>
<dbReference type="Pfam" id="PF01266">
    <property type="entry name" value="DAO"/>
    <property type="match status" value="1"/>
</dbReference>